<dbReference type="InterPro" id="IPR036388">
    <property type="entry name" value="WH-like_DNA-bd_sf"/>
</dbReference>
<dbReference type="GO" id="GO:0006355">
    <property type="term" value="P:regulation of DNA-templated transcription"/>
    <property type="evidence" value="ECO:0007669"/>
    <property type="project" value="InterPro"/>
</dbReference>
<dbReference type="EMBL" id="FOKO01000004">
    <property type="protein sequence ID" value="SFC74962.1"/>
    <property type="molecule type" value="Genomic_DNA"/>
</dbReference>
<dbReference type="Proteomes" id="UP000078227">
    <property type="component" value="Chromosome"/>
</dbReference>
<dbReference type="PRINTS" id="PR00038">
    <property type="entry name" value="HTHLUXR"/>
</dbReference>
<evidence type="ECO:0000259" key="2">
    <source>
        <dbReference type="PROSITE" id="PS50043"/>
    </source>
</evidence>
<dbReference type="AlphaFoldDB" id="A0AA94H5W7"/>
<dbReference type="PROSITE" id="PS50043">
    <property type="entry name" value="HTH_LUXR_2"/>
    <property type="match status" value="1"/>
</dbReference>
<accession>A0AA94H5W7</accession>
<evidence type="ECO:0000313" key="4">
    <source>
        <dbReference type="EMBL" id="SFC74962.1"/>
    </source>
</evidence>
<feature type="domain" description="HTH luxR-type" evidence="2">
    <location>
        <begin position="135"/>
        <end position="197"/>
    </location>
</feature>
<dbReference type="EMBL" id="CP014007">
    <property type="protein sequence ID" value="ANI81748.2"/>
    <property type="molecule type" value="Genomic_DNA"/>
</dbReference>
<sequence length="197" mass="22083">MNGKLSLAAAHVLVHSGDIFAASGLIKLIKLYRPSLKVYHIRRAEEMRQVKNNKLRLVVGIATDATNVGDMSHLFDNMRKEKADLPCVLLGDSDNSLLSALFPEIPVIGLHASMTEIFEFLASHLARKKKLPQRRTPTTPLLTLRQREVLRMLACGASAQQVSDSLGISLKTAYVHRRDILMRLNICPTYYRGMFTE</sequence>
<evidence type="ECO:0000313" key="3">
    <source>
        <dbReference type="EMBL" id="ANI81748.2"/>
    </source>
</evidence>
<keyword evidence="1" id="KW-0238">DNA-binding</keyword>
<dbReference type="RefSeq" id="WP_074922539.1">
    <property type="nucleotide sequence ID" value="NZ_CP014007.2"/>
</dbReference>
<dbReference type="Proteomes" id="UP000182314">
    <property type="component" value="Unassembled WGS sequence"/>
</dbReference>
<dbReference type="SUPFAM" id="SSF46894">
    <property type="entry name" value="C-terminal effector domain of the bipartite response regulators"/>
    <property type="match status" value="1"/>
</dbReference>
<evidence type="ECO:0000313" key="5">
    <source>
        <dbReference type="Proteomes" id="UP000078227"/>
    </source>
</evidence>
<evidence type="ECO:0000313" key="6">
    <source>
        <dbReference type="Proteomes" id="UP000182314"/>
    </source>
</evidence>
<dbReference type="GO" id="GO:0003677">
    <property type="term" value="F:DNA binding"/>
    <property type="evidence" value="ECO:0007669"/>
    <property type="project" value="UniProtKB-KW"/>
</dbReference>
<reference evidence="4 6" key="1">
    <citation type="submission" date="2016-10" db="EMBL/GenBank/DDBJ databases">
        <authorList>
            <person name="Varghese N."/>
            <person name="Submissions S."/>
        </authorList>
    </citation>
    <scope>NUCLEOTIDE SEQUENCE [LARGE SCALE GENOMIC DNA]</scope>
    <source>
        <strain evidence="4 6">CGMCC 1.7012</strain>
    </source>
</reference>
<dbReference type="InterPro" id="IPR016032">
    <property type="entry name" value="Sig_transdc_resp-reg_C-effctor"/>
</dbReference>
<evidence type="ECO:0000256" key="1">
    <source>
        <dbReference type="ARBA" id="ARBA00023125"/>
    </source>
</evidence>
<keyword evidence="5" id="KW-1185">Reference proteome</keyword>
<proteinExistence type="predicted"/>
<dbReference type="InterPro" id="IPR000792">
    <property type="entry name" value="Tscrpt_reg_LuxR_C"/>
</dbReference>
<dbReference type="SMART" id="SM00421">
    <property type="entry name" value="HTH_LUXR"/>
    <property type="match status" value="1"/>
</dbReference>
<organism evidence="4 6">
    <name type="scientific">Kosakonia oryzae</name>
    <dbReference type="NCBI Taxonomy" id="497725"/>
    <lineage>
        <taxon>Bacteria</taxon>
        <taxon>Pseudomonadati</taxon>
        <taxon>Pseudomonadota</taxon>
        <taxon>Gammaproteobacteria</taxon>
        <taxon>Enterobacterales</taxon>
        <taxon>Enterobacteriaceae</taxon>
        <taxon>Kosakonia</taxon>
    </lineage>
</organism>
<dbReference type="Gene3D" id="1.10.10.10">
    <property type="entry name" value="Winged helix-like DNA-binding domain superfamily/Winged helix DNA-binding domain"/>
    <property type="match status" value="1"/>
</dbReference>
<dbReference type="CDD" id="cd06170">
    <property type="entry name" value="LuxR_C_like"/>
    <property type="match status" value="1"/>
</dbReference>
<name>A0AA94H5W7_9ENTR</name>
<dbReference type="Pfam" id="PF00196">
    <property type="entry name" value="GerE"/>
    <property type="match status" value="1"/>
</dbReference>
<reference evidence="3 5" key="2">
    <citation type="submission" date="2021-03" db="EMBL/GenBank/DDBJ databases">
        <authorList>
            <person name="Li Y."/>
            <person name="Li S."/>
            <person name="Chen M."/>
            <person name="Peng G."/>
            <person name="Tan Z."/>
            <person name="An Q."/>
        </authorList>
    </citation>
    <scope>NUCLEOTIDE SEQUENCE [LARGE SCALE GENOMIC DNA]</scope>
    <source>
        <strain evidence="3 5">Ola 51</strain>
    </source>
</reference>
<protein>
    <submittedName>
        <fullName evidence="3">LuxR family transcriptional regulator</fullName>
    </submittedName>
    <submittedName>
        <fullName evidence="4">Regulatory protein, luxR family</fullName>
    </submittedName>
</protein>
<gene>
    <name evidence="3" type="ORF">AWR26_06095</name>
    <name evidence="4" type="ORF">SAMN05216286_3085</name>
</gene>